<dbReference type="InterPro" id="IPR013094">
    <property type="entry name" value="AB_hydrolase_3"/>
</dbReference>
<dbReference type="Proteomes" id="UP000716446">
    <property type="component" value="Unassembled WGS sequence"/>
</dbReference>
<keyword evidence="1" id="KW-0539">Nucleus</keyword>
<dbReference type="CDD" id="cd12148">
    <property type="entry name" value="fungal_TF_MHR"/>
    <property type="match status" value="1"/>
</dbReference>
<gene>
    <name evidence="4" type="ORF">AWRI4619_LOCUS2631</name>
</gene>
<dbReference type="Gene3D" id="3.40.50.1820">
    <property type="entry name" value="alpha/beta hydrolase"/>
    <property type="match status" value="1"/>
</dbReference>
<dbReference type="InterPro" id="IPR007219">
    <property type="entry name" value="XnlR_reg_dom"/>
</dbReference>
<dbReference type="GO" id="GO:0008270">
    <property type="term" value="F:zinc ion binding"/>
    <property type="evidence" value="ECO:0007669"/>
    <property type="project" value="InterPro"/>
</dbReference>
<proteinExistence type="predicted"/>
<dbReference type="EMBL" id="CAIJEN010000003">
    <property type="protein sequence ID" value="CAD0084064.1"/>
    <property type="molecule type" value="Genomic_DNA"/>
</dbReference>
<protein>
    <recommendedName>
        <fullName evidence="3">Xylanolytic transcriptional activator regulatory domain-containing protein</fullName>
    </recommendedName>
</protein>
<reference evidence="4" key="1">
    <citation type="submission" date="2020-06" db="EMBL/GenBank/DDBJ databases">
        <authorList>
            <person name="Onetto C."/>
        </authorList>
    </citation>
    <scope>NUCLEOTIDE SEQUENCE</scope>
</reference>
<dbReference type="GO" id="GO:0001080">
    <property type="term" value="P:nitrogen catabolite activation of transcription from RNA polymerase II promoter"/>
    <property type="evidence" value="ECO:0007669"/>
    <property type="project" value="TreeGrafter"/>
</dbReference>
<dbReference type="GO" id="GO:0006351">
    <property type="term" value="P:DNA-templated transcription"/>
    <property type="evidence" value="ECO:0007669"/>
    <property type="project" value="InterPro"/>
</dbReference>
<feature type="compositionally biased region" description="Basic and acidic residues" evidence="2">
    <location>
        <begin position="330"/>
        <end position="341"/>
    </location>
</feature>
<dbReference type="PANTHER" id="PTHR31668">
    <property type="entry name" value="GLUCOSE TRANSPORT TRANSCRIPTION REGULATOR RGT1-RELATED-RELATED"/>
    <property type="match status" value="1"/>
</dbReference>
<dbReference type="Pfam" id="PF07859">
    <property type="entry name" value="Abhydrolase_3"/>
    <property type="match status" value="1"/>
</dbReference>
<accession>A0A9N8JAV6</accession>
<evidence type="ECO:0000259" key="3">
    <source>
        <dbReference type="SMART" id="SM00906"/>
    </source>
</evidence>
<dbReference type="Pfam" id="PF04082">
    <property type="entry name" value="Fungal_trans"/>
    <property type="match status" value="1"/>
</dbReference>
<dbReference type="InterPro" id="IPR029058">
    <property type="entry name" value="AB_hydrolase_fold"/>
</dbReference>
<dbReference type="SUPFAM" id="SSF53474">
    <property type="entry name" value="alpha/beta-Hydrolases"/>
    <property type="match status" value="1"/>
</dbReference>
<evidence type="ECO:0000256" key="1">
    <source>
        <dbReference type="ARBA" id="ARBA00023242"/>
    </source>
</evidence>
<name>A0A9N8JAV6_9PEZI</name>
<keyword evidence="5" id="KW-1185">Reference proteome</keyword>
<feature type="non-terminal residue" evidence="4">
    <location>
        <position position="946"/>
    </location>
</feature>
<comment type="caution">
    <text evidence="4">The sequence shown here is derived from an EMBL/GenBank/DDBJ whole genome shotgun (WGS) entry which is preliminary data.</text>
</comment>
<dbReference type="SMART" id="SM00906">
    <property type="entry name" value="Fungal_trans"/>
    <property type="match status" value="1"/>
</dbReference>
<dbReference type="PANTHER" id="PTHR31668:SF4">
    <property type="entry name" value="TRANSCRIPTIONAL ACTIVATOR PROTEIN DAL81"/>
    <property type="match status" value="1"/>
</dbReference>
<feature type="compositionally biased region" description="Polar residues" evidence="2">
    <location>
        <begin position="342"/>
        <end position="361"/>
    </location>
</feature>
<evidence type="ECO:0000256" key="2">
    <source>
        <dbReference type="SAM" id="MobiDB-lite"/>
    </source>
</evidence>
<dbReference type="GO" id="GO:0005634">
    <property type="term" value="C:nucleus"/>
    <property type="evidence" value="ECO:0007669"/>
    <property type="project" value="TreeGrafter"/>
</dbReference>
<dbReference type="InterPro" id="IPR050797">
    <property type="entry name" value="Carb_Metab_Trans_Reg"/>
</dbReference>
<evidence type="ECO:0000313" key="4">
    <source>
        <dbReference type="EMBL" id="CAD0084064.1"/>
    </source>
</evidence>
<feature type="domain" description="Xylanolytic transcriptional activator regulatory" evidence="3">
    <location>
        <begin position="642"/>
        <end position="715"/>
    </location>
</feature>
<dbReference type="AlphaFoldDB" id="A0A9N8JAV6"/>
<dbReference type="GO" id="GO:0016787">
    <property type="term" value="F:hydrolase activity"/>
    <property type="evidence" value="ECO:0007669"/>
    <property type="project" value="InterPro"/>
</dbReference>
<organism evidence="4 5">
    <name type="scientific">Aureobasidium vineae</name>
    <dbReference type="NCBI Taxonomy" id="2773715"/>
    <lineage>
        <taxon>Eukaryota</taxon>
        <taxon>Fungi</taxon>
        <taxon>Dikarya</taxon>
        <taxon>Ascomycota</taxon>
        <taxon>Pezizomycotina</taxon>
        <taxon>Dothideomycetes</taxon>
        <taxon>Dothideomycetidae</taxon>
        <taxon>Dothideales</taxon>
        <taxon>Saccotheciaceae</taxon>
        <taxon>Aureobasidium</taxon>
    </lineage>
</organism>
<sequence length="946" mass="106329">QNLTMTRFPPSTVAKAAVSTHQAPKQWLDKLDPEWAEIWNTHGGRHCQAEEVPIEEVRQNPAKYSFTYPTWAGPQVYQEDDFEIPVTRPAGQIKIRVYTPEGVGPFPVHMNYHGGGWVLGGFQSEAAWCRSVCKKIGIVVVDVGYRLAPEFVFPAAIYDSWDAIQWVISHAQQLHVDGGRVSIGGLSAGGHMSAVLSHMARDAGLELKLALMVVPSTDFRWLIAQEPLRSEVAKKYPSTVLYKEAPWGGLKREQWFLDYWIPKGLREGACEDWMASPILAKSFENLPPTHIITAEFDICRDEAHRYGELLAQSGNKVTQKCYSGCTFERTPRSTTRNDTRTVSHVSPNGDNHPSSGTAGSVMASQQPEAGIANNIQFGQQPPGELPGAKTQYNGIQHLDDLAPDFLLSNAMTDPQDGFWLDQAMIDIDMQALNHMNTSPDEAMAQQIALPSPNQSQRDMPSIVCGLTGDMDPYLMRRYNFGPDNSFVFKRLSVRSMSQDVHPVQLLVTNAVEDVDDSDDNTTRGHLEQLVEPDVGIRLISLYYQFVYPHVPVIPLTQFPDPKQTDPSLLAAIYLVTLSFAAFDDYLSVQIAYDLPDAGKLWNLALATVQRKLHRSDFATLQTVILLLVAPSHNPLMPDYSTKWSLVGTMVTMSQTLGLQFDPSHWNIPLTEVDLRKRLSWTVEMIDIWHAAALGRSCLIREDDWLVPMPRSTDFSHQENQTTMQKHFVHMHELTLILRQVLTTLFSLRAVQNLARDYDTTLRKVQLLMEELNRWLGVASDIESEAQSEDVNLSGPMLLGGHFVKVLLFRAILRPFKSTSRNAKPASSDPREAEAHRLSRAGAKACVTSFVAFTANLKSSWIQGFWPFWCTLAWSTLCNLALLLHISADSVEEAQECQVLLDRARRVIRLHSKSLEILRFPLLRIDSIFWKGLDNVLTTNLQQQQQL</sequence>
<evidence type="ECO:0000313" key="5">
    <source>
        <dbReference type="Proteomes" id="UP000716446"/>
    </source>
</evidence>
<feature type="region of interest" description="Disordered" evidence="2">
    <location>
        <begin position="330"/>
        <end position="361"/>
    </location>
</feature>
<dbReference type="GO" id="GO:0003677">
    <property type="term" value="F:DNA binding"/>
    <property type="evidence" value="ECO:0007669"/>
    <property type="project" value="InterPro"/>
</dbReference>